<dbReference type="RefSeq" id="WP_156442139.1">
    <property type="nucleotide sequence ID" value="NZ_JAUSVM010000001.1"/>
</dbReference>
<evidence type="ECO:0000313" key="4">
    <source>
        <dbReference type="Proteomes" id="UP001240250"/>
    </source>
</evidence>
<evidence type="ECO:0000259" key="2">
    <source>
        <dbReference type="Pfam" id="PF05569"/>
    </source>
</evidence>
<dbReference type="CDD" id="cd07341">
    <property type="entry name" value="M56_BlaR1_MecR1_like"/>
    <property type="match status" value="1"/>
</dbReference>
<evidence type="ECO:0000313" key="3">
    <source>
        <dbReference type="EMBL" id="MDQ0425593.1"/>
    </source>
</evidence>
<keyword evidence="1" id="KW-0812">Transmembrane</keyword>
<feature type="domain" description="Peptidase M56" evidence="2">
    <location>
        <begin position="29"/>
        <end position="295"/>
    </location>
</feature>
<comment type="caution">
    <text evidence="3">The sequence shown here is derived from an EMBL/GenBank/DDBJ whole genome shotgun (WGS) entry which is preliminary data.</text>
</comment>
<organism evidence="3 4">
    <name type="scientific">Cellulomonas iranensis</name>
    <dbReference type="NCBI Taxonomy" id="76862"/>
    <lineage>
        <taxon>Bacteria</taxon>
        <taxon>Bacillati</taxon>
        <taxon>Actinomycetota</taxon>
        <taxon>Actinomycetes</taxon>
        <taxon>Micrococcales</taxon>
        <taxon>Cellulomonadaceae</taxon>
        <taxon>Cellulomonas</taxon>
    </lineage>
</organism>
<feature type="transmembrane region" description="Helical" evidence="1">
    <location>
        <begin position="305"/>
        <end position="324"/>
    </location>
</feature>
<feature type="transmembrane region" description="Helical" evidence="1">
    <location>
        <begin position="31"/>
        <end position="49"/>
    </location>
</feature>
<name>A0ABU0GJU7_9CELL</name>
<reference evidence="3 4" key="1">
    <citation type="submission" date="2023-07" db="EMBL/GenBank/DDBJ databases">
        <title>Sequencing the genomes of 1000 actinobacteria strains.</title>
        <authorList>
            <person name="Klenk H.-P."/>
        </authorList>
    </citation>
    <scope>NUCLEOTIDE SEQUENCE [LARGE SCALE GENOMIC DNA]</scope>
    <source>
        <strain evidence="3 4">DSM 14785</strain>
    </source>
</reference>
<proteinExistence type="predicted"/>
<dbReference type="Pfam" id="PF05569">
    <property type="entry name" value="Peptidase_M56"/>
    <property type="match status" value="1"/>
</dbReference>
<keyword evidence="4" id="KW-1185">Reference proteome</keyword>
<accession>A0ABU0GJU7</accession>
<keyword evidence="1" id="KW-1133">Transmembrane helix</keyword>
<evidence type="ECO:0000256" key="1">
    <source>
        <dbReference type="SAM" id="Phobius"/>
    </source>
</evidence>
<dbReference type="PANTHER" id="PTHR34978">
    <property type="entry name" value="POSSIBLE SENSOR-TRANSDUCER PROTEIN BLAR"/>
    <property type="match status" value="1"/>
</dbReference>
<dbReference type="InterPro" id="IPR008756">
    <property type="entry name" value="Peptidase_M56"/>
</dbReference>
<keyword evidence="1" id="KW-0472">Membrane</keyword>
<sequence>MTAFAVWLAAMTAVTAAALLADRRWSARLRPTVLAGAWFALAVAWLVPFRPARHVPATAFPLDPTATVPTGAPPTAFAPSGPGLPGVGWAVPGAGTLLDRLGTAGAARAALTALGLAWAAGAVVALVRAVVARHAMRTHVARWGVEVDPALVRDLLGADVGGPTPRVVVAPVPAPVVLGLRSPRVVLPVIDTDTPLVLRHEVAHLRRRDPAQRVALVLVRAVHWWNPVVRRAVDAAVRSSEVACDAAATAHLGRAGRVRYARALLHAHPAAPAPGRLLVPALTEGHDVARRITTLFEDRPRRRGIGVLALGAALVVGVGVPVWAGTGGAATPPGCVPGSVVEEDGARACELVDDPAVPAPAGWSSENATSLVPGDGVDLGLQPWLGADLTVDDHGTVRYRGEAVRGFVGARADGAQSTWWDDEGDVYVLADTAGRLREVAAQDFPFDAS</sequence>
<dbReference type="EMBL" id="JAUSVM010000001">
    <property type="protein sequence ID" value="MDQ0425593.1"/>
    <property type="molecule type" value="Genomic_DNA"/>
</dbReference>
<dbReference type="PANTHER" id="PTHR34978:SF3">
    <property type="entry name" value="SLR0241 PROTEIN"/>
    <property type="match status" value="1"/>
</dbReference>
<dbReference type="InterPro" id="IPR052173">
    <property type="entry name" value="Beta-lactam_resp_regulator"/>
</dbReference>
<dbReference type="Proteomes" id="UP001240250">
    <property type="component" value="Unassembled WGS sequence"/>
</dbReference>
<gene>
    <name evidence="3" type="ORF">JO380_001974</name>
</gene>
<protein>
    <submittedName>
        <fullName evidence="3">Beta-lactamase regulating signal transducer with metallopeptidase domain</fullName>
    </submittedName>
</protein>